<dbReference type="STRING" id="83401.SAMN05421742_10979"/>
<evidence type="ECO:0000313" key="3">
    <source>
        <dbReference type="EMBL" id="SDH66575.1"/>
    </source>
</evidence>
<dbReference type="RefSeq" id="WP_143131005.1">
    <property type="nucleotide sequence ID" value="NZ_FNCV01000009.1"/>
</dbReference>
<evidence type="ECO:0000313" key="4">
    <source>
        <dbReference type="Proteomes" id="UP000217076"/>
    </source>
</evidence>
<sequence length="309" mass="35396">MTKMDDLGLSDEMMAALSDDSVAIAYEPTRRHFSPLRIEKGLPPVDLYEKIKQFGSTGDSCILEYCPWTGGRLVEYLGDEWMETAFQLAEDTKFDWGEYRRDPDSILNWLPSCMHSDAWWRNMGLPITYPKPPDPTQTERLTSEGLKIVLDSRYHTPTVQSPDIPPAVIYEDFSQHEPLGPPAEEIEYPQDPEAPGLSRWNAEPPHRCADTDMVWWSYKTMYAYLPHTREFGIRILDIHRPVDHQPIRIKPVRYCPWCGERLPPGLRGEWARRVSALGLAVPLDLNPITPPPDLPADLASDAWWRNAGL</sequence>
<dbReference type="Proteomes" id="UP000217076">
    <property type="component" value="Unassembled WGS sequence"/>
</dbReference>
<dbReference type="AlphaFoldDB" id="A0A1G8E9H9"/>
<evidence type="ECO:0000256" key="1">
    <source>
        <dbReference type="SAM" id="MobiDB-lite"/>
    </source>
</evidence>
<dbReference type="InterPro" id="IPR053918">
    <property type="entry name" value="DUF6980"/>
</dbReference>
<feature type="region of interest" description="Disordered" evidence="1">
    <location>
        <begin position="180"/>
        <end position="203"/>
    </location>
</feature>
<proteinExistence type="predicted"/>
<gene>
    <name evidence="3" type="ORF">SAMN05421742_10979</name>
</gene>
<reference evidence="4" key="1">
    <citation type="submission" date="2016-10" db="EMBL/GenBank/DDBJ databases">
        <authorList>
            <person name="Varghese N."/>
            <person name="Submissions S."/>
        </authorList>
    </citation>
    <scope>NUCLEOTIDE SEQUENCE [LARGE SCALE GENOMIC DNA]</scope>
    <source>
        <strain evidence="4">930I</strain>
    </source>
</reference>
<dbReference type="EMBL" id="FNCV01000009">
    <property type="protein sequence ID" value="SDH66575.1"/>
    <property type="molecule type" value="Genomic_DNA"/>
</dbReference>
<protein>
    <recommendedName>
        <fullName evidence="2">DUF6980 domain-containing protein</fullName>
    </recommendedName>
</protein>
<dbReference type="Pfam" id="PF22400">
    <property type="entry name" value="DUF6980"/>
    <property type="match status" value="1"/>
</dbReference>
<dbReference type="OrthoDB" id="4206464at2"/>
<name>A0A1G8E9H9_9PROT</name>
<keyword evidence="4" id="KW-1185">Reference proteome</keyword>
<feature type="domain" description="DUF6980" evidence="2">
    <location>
        <begin position="207"/>
        <end position="305"/>
    </location>
</feature>
<evidence type="ECO:0000259" key="2">
    <source>
        <dbReference type="Pfam" id="PF22400"/>
    </source>
</evidence>
<organism evidence="3 4">
    <name type="scientific">Roseospirillum parvum</name>
    <dbReference type="NCBI Taxonomy" id="83401"/>
    <lineage>
        <taxon>Bacteria</taxon>
        <taxon>Pseudomonadati</taxon>
        <taxon>Pseudomonadota</taxon>
        <taxon>Alphaproteobacteria</taxon>
        <taxon>Rhodospirillales</taxon>
        <taxon>Rhodospirillaceae</taxon>
        <taxon>Roseospirillum</taxon>
    </lineage>
</organism>
<accession>A0A1G8E9H9</accession>